<evidence type="ECO:0000256" key="1">
    <source>
        <dbReference type="SAM" id="Phobius"/>
    </source>
</evidence>
<reference evidence="3" key="1">
    <citation type="submission" date="2022-11" db="UniProtKB">
        <authorList>
            <consortium name="WormBaseParasite"/>
        </authorList>
    </citation>
    <scope>IDENTIFICATION</scope>
</reference>
<evidence type="ECO:0000313" key="3">
    <source>
        <dbReference type="WBParaSite" id="jg12388"/>
    </source>
</evidence>
<dbReference type="WBParaSite" id="jg12388">
    <property type="protein sequence ID" value="jg12388"/>
    <property type="gene ID" value="jg12388"/>
</dbReference>
<keyword evidence="1" id="KW-0472">Membrane</keyword>
<keyword evidence="1" id="KW-1133">Transmembrane helix</keyword>
<dbReference type="Proteomes" id="UP000887574">
    <property type="component" value="Unplaced"/>
</dbReference>
<dbReference type="SUPFAM" id="SSF58038">
    <property type="entry name" value="SNARE fusion complex"/>
    <property type="match status" value="1"/>
</dbReference>
<dbReference type="AlphaFoldDB" id="A0A915CUU9"/>
<organism evidence="2 3">
    <name type="scientific">Ditylenchus dipsaci</name>
    <dbReference type="NCBI Taxonomy" id="166011"/>
    <lineage>
        <taxon>Eukaryota</taxon>
        <taxon>Metazoa</taxon>
        <taxon>Ecdysozoa</taxon>
        <taxon>Nematoda</taxon>
        <taxon>Chromadorea</taxon>
        <taxon>Rhabditida</taxon>
        <taxon>Tylenchina</taxon>
        <taxon>Tylenchomorpha</taxon>
        <taxon>Sphaerularioidea</taxon>
        <taxon>Anguinidae</taxon>
        <taxon>Anguininae</taxon>
        <taxon>Ditylenchus</taxon>
    </lineage>
</organism>
<dbReference type="Pfam" id="PF12352">
    <property type="entry name" value="V-SNARE_C"/>
    <property type="match status" value="1"/>
</dbReference>
<feature type="transmembrane region" description="Helical" evidence="1">
    <location>
        <begin position="108"/>
        <end position="126"/>
    </location>
</feature>
<accession>A0A915CUU9</accession>
<protein>
    <submittedName>
        <fullName evidence="3">Uncharacterized protein</fullName>
    </submittedName>
</protein>
<sequence length="131" mass="15281">MDASSIRAARIRNQRRELLSKRRELLSYRPNETYVDLVDVELMTNDKLKDSTSTVDNLIAQGTAILSSIRGQGADLNEMKRKAFHIGQSLGLSTKTLRTIENVLEEDWILFVCCCIFSLFFMYWFYRFWKG</sequence>
<name>A0A915CUU9_9BILA</name>
<evidence type="ECO:0000313" key="2">
    <source>
        <dbReference type="Proteomes" id="UP000887574"/>
    </source>
</evidence>
<keyword evidence="2" id="KW-1185">Reference proteome</keyword>
<keyword evidence="1" id="KW-0812">Transmembrane</keyword>
<proteinExistence type="predicted"/>